<dbReference type="EMBL" id="CAKMMG010000010">
    <property type="protein sequence ID" value="CAH1220420.1"/>
    <property type="molecule type" value="Genomic_DNA"/>
</dbReference>
<dbReference type="SUPFAM" id="SSF88659">
    <property type="entry name" value="Sigma3 and sigma4 domains of RNA polymerase sigma factors"/>
    <property type="match status" value="1"/>
</dbReference>
<dbReference type="InterPro" id="IPR036388">
    <property type="entry name" value="WH-like_DNA-bd_sf"/>
</dbReference>
<keyword evidence="9" id="KW-1185">Reference proteome</keyword>
<evidence type="ECO:0000259" key="6">
    <source>
        <dbReference type="Pfam" id="PF04542"/>
    </source>
</evidence>
<accession>A0ABM9CQE3</accession>
<dbReference type="Pfam" id="PF04545">
    <property type="entry name" value="Sigma70_r4"/>
    <property type="match status" value="1"/>
</dbReference>
<reference evidence="8" key="1">
    <citation type="submission" date="2022-01" db="EMBL/GenBank/DDBJ databases">
        <authorList>
            <person name="Criscuolo A."/>
        </authorList>
    </citation>
    <scope>NUCLEOTIDE SEQUENCE</scope>
    <source>
        <strain evidence="8">CIP111892</strain>
    </source>
</reference>
<dbReference type="InterPro" id="IPR007630">
    <property type="entry name" value="RNA_pol_sigma70_r4"/>
</dbReference>
<name>A0ABM9CQE3_9BACL</name>
<feature type="domain" description="RNA polymerase sigma-70 region 4" evidence="7">
    <location>
        <begin position="127"/>
        <end position="175"/>
    </location>
</feature>
<keyword evidence="5" id="KW-0804">Transcription</keyword>
<organism evidence="8 9">
    <name type="scientific">Paenibacillus auburnensis</name>
    <dbReference type="NCBI Taxonomy" id="2905649"/>
    <lineage>
        <taxon>Bacteria</taxon>
        <taxon>Bacillati</taxon>
        <taxon>Bacillota</taxon>
        <taxon>Bacilli</taxon>
        <taxon>Bacillales</taxon>
        <taxon>Paenibacillaceae</taxon>
        <taxon>Paenibacillus</taxon>
    </lineage>
</organism>
<evidence type="ECO:0000256" key="2">
    <source>
        <dbReference type="ARBA" id="ARBA00023015"/>
    </source>
</evidence>
<protein>
    <submittedName>
        <fullName evidence="8">ECF RNA polymerase sigma factor SigW</fullName>
    </submittedName>
</protein>
<dbReference type="CDD" id="cd06171">
    <property type="entry name" value="Sigma70_r4"/>
    <property type="match status" value="1"/>
</dbReference>
<dbReference type="Proteomes" id="UP000838324">
    <property type="component" value="Unassembled WGS sequence"/>
</dbReference>
<dbReference type="InterPro" id="IPR013324">
    <property type="entry name" value="RNA_pol_sigma_r3/r4-like"/>
</dbReference>
<dbReference type="SUPFAM" id="SSF88946">
    <property type="entry name" value="Sigma2 domain of RNA polymerase sigma factors"/>
    <property type="match status" value="1"/>
</dbReference>
<proteinExistence type="inferred from homology"/>
<dbReference type="PANTHER" id="PTHR43133">
    <property type="entry name" value="RNA POLYMERASE ECF-TYPE SIGMA FACTO"/>
    <property type="match status" value="1"/>
</dbReference>
<evidence type="ECO:0000313" key="9">
    <source>
        <dbReference type="Proteomes" id="UP000838324"/>
    </source>
</evidence>
<dbReference type="PANTHER" id="PTHR43133:SF60">
    <property type="entry name" value="RNA POLYMERASE SIGMA FACTOR SIGV"/>
    <property type="match status" value="1"/>
</dbReference>
<dbReference type="Pfam" id="PF04542">
    <property type="entry name" value="Sigma70_r2"/>
    <property type="match status" value="1"/>
</dbReference>
<gene>
    <name evidence="8" type="primary">sigW_7</name>
    <name evidence="8" type="ORF">PAECIP111892_04833</name>
</gene>
<sequence length="192" mass="22612">MKDLDLTPWLIRMSQGDEQAFQIVYEATRDHAYRFISYLAPRPQDAGDIMSEVYLELFRSVHKYDPQQNFGSWFSGLIVRQVRGWKRKEWRLFRITEKVKLSTPKSAGSAAEIQFTALDDQLELLPLLQTLPLKLREVIVLRYYQDCSLEEISRLLKIPLGTVKSRHHHALKQLRRRFDGQDVRKEGDGFVY</sequence>
<dbReference type="Gene3D" id="1.10.1740.10">
    <property type="match status" value="1"/>
</dbReference>
<evidence type="ECO:0000313" key="8">
    <source>
        <dbReference type="EMBL" id="CAH1220420.1"/>
    </source>
</evidence>
<evidence type="ECO:0000259" key="7">
    <source>
        <dbReference type="Pfam" id="PF04545"/>
    </source>
</evidence>
<dbReference type="Gene3D" id="1.10.10.10">
    <property type="entry name" value="Winged helix-like DNA-binding domain superfamily/Winged helix DNA-binding domain"/>
    <property type="match status" value="1"/>
</dbReference>
<evidence type="ECO:0000256" key="1">
    <source>
        <dbReference type="ARBA" id="ARBA00010641"/>
    </source>
</evidence>
<dbReference type="InterPro" id="IPR014284">
    <property type="entry name" value="RNA_pol_sigma-70_dom"/>
</dbReference>
<dbReference type="RefSeq" id="WP_236336705.1">
    <property type="nucleotide sequence ID" value="NZ_CAKMMG010000010.1"/>
</dbReference>
<evidence type="ECO:0000256" key="3">
    <source>
        <dbReference type="ARBA" id="ARBA00023082"/>
    </source>
</evidence>
<evidence type="ECO:0000256" key="4">
    <source>
        <dbReference type="ARBA" id="ARBA00023125"/>
    </source>
</evidence>
<keyword evidence="3" id="KW-0731">Sigma factor</keyword>
<evidence type="ECO:0000256" key="5">
    <source>
        <dbReference type="ARBA" id="ARBA00023163"/>
    </source>
</evidence>
<keyword evidence="4" id="KW-0238">DNA-binding</keyword>
<dbReference type="InterPro" id="IPR007627">
    <property type="entry name" value="RNA_pol_sigma70_r2"/>
</dbReference>
<comment type="similarity">
    <text evidence="1">Belongs to the sigma-70 factor family. ECF subfamily.</text>
</comment>
<comment type="caution">
    <text evidence="8">The sequence shown here is derived from an EMBL/GenBank/DDBJ whole genome shotgun (WGS) entry which is preliminary data.</text>
</comment>
<feature type="domain" description="RNA polymerase sigma-70 region 2" evidence="6">
    <location>
        <begin position="25"/>
        <end position="91"/>
    </location>
</feature>
<dbReference type="InterPro" id="IPR039425">
    <property type="entry name" value="RNA_pol_sigma-70-like"/>
</dbReference>
<keyword evidence="2" id="KW-0805">Transcription regulation</keyword>
<dbReference type="NCBIfam" id="TIGR02937">
    <property type="entry name" value="sigma70-ECF"/>
    <property type="match status" value="1"/>
</dbReference>
<dbReference type="InterPro" id="IPR013325">
    <property type="entry name" value="RNA_pol_sigma_r2"/>
</dbReference>